<evidence type="ECO:0000313" key="5">
    <source>
        <dbReference type="Proteomes" id="UP001055219"/>
    </source>
</evidence>
<evidence type="ECO:0000256" key="2">
    <source>
        <dbReference type="SAM" id="MobiDB-lite"/>
    </source>
</evidence>
<evidence type="ECO:0000259" key="3">
    <source>
        <dbReference type="PROSITE" id="PS50103"/>
    </source>
</evidence>
<dbReference type="PROSITE" id="PS50103">
    <property type="entry name" value="ZF_C3H1"/>
    <property type="match status" value="1"/>
</dbReference>
<feature type="domain" description="C3H1-type" evidence="3">
    <location>
        <begin position="633"/>
        <end position="661"/>
    </location>
</feature>
<feature type="zinc finger region" description="C3H1-type" evidence="1">
    <location>
        <begin position="633"/>
        <end position="661"/>
    </location>
</feature>
<name>A0A9Q0BFB8_9HYPO</name>
<proteinExistence type="predicted"/>
<feature type="compositionally biased region" description="Low complexity" evidence="2">
    <location>
        <begin position="155"/>
        <end position="188"/>
    </location>
</feature>
<dbReference type="GO" id="GO:0008270">
    <property type="term" value="F:zinc ion binding"/>
    <property type="evidence" value="ECO:0007669"/>
    <property type="project" value="UniProtKB-KW"/>
</dbReference>
<feature type="compositionally biased region" description="Polar residues" evidence="2">
    <location>
        <begin position="393"/>
        <end position="433"/>
    </location>
</feature>
<dbReference type="RefSeq" id="XP_051363381.1">
    <property type="nucleotide sequence ID" value="XM_051505030.1"/>
</dbReference>
<reference evidence="4" key="1">
    <citation type="journal article" date="2021" name="J Fungi (Basel)">
        <title>Genomic and Metabolomic Analyses of the Marine Fungus Emericellopsis cladophorae: Insights into Saltwater Adaptability Mechanisms and Its Biosynthetic Potential.</title>
        <authorList>
            <person name="Goncalves M.F.M."/>
            <person name="Hilario S."/>
            <person name="Van de Peer Y."/>
            <person name="Esteves A.C."/>
            <person name="Alves A."/>
        </authorList>
    </citation>
    <scope>NUCLEOTIDE SEQUENCE</scope>
    <source>
        <strain evidence="4">MUM 19.33</strain>
    </source>
</reference>
<feature type="compositionally biased region" description="Polar residues" evidence="2">
    <location>
        <begin position="142"/>
        <end position="151"/>
    </location>
</feature>
<dbReference type="GeneID" id="75830035"/>
<feature type="compositionally biased region" description="Polar residues" evidence="2">
    <location>
        <begin position="236"/>
        <end position="253"/>
    </location>
</feature>
<protein>
    <recommendedName>
        <fullName evidence="3">C3H1-type domain-containing protein</fullName>
    </recommendedName>
</protein>
<evidence type="ECO:0000256" key="1">
    <source>
        <dbReference type="PROSITE-ProRule" id="PRU00723"/>
    </source>
</evidence>
<feature type="compositionally biased region" description="Acidic residues" evidence="2">
    <location>
        <begin position="531"/>
        <end position="547"/>
    </location>
</feature>
<gene>
    <name evidence="4" type="ORF">J7T54_003535</name>
</gene>
<dbReference type="Proteomes" id="UP001055219">
    <property type="component" value="Unassembled WGS sequence"/>
</dbReference>
<feature type="compositionally biased region" description="Basic and acidic residues" evidence="2">
    <location>
        <begin position="189"/>
        <end position="198"/>
    </location>
</feature>
<feature type="region of interest" description="Disordered" evidence="2">
    <location>
        <begin position="1"/>
        <end position="73"/>
    </location>
</feature>
<comment type="caution">
    <text evidence="4">The sequence shown here is derived from an EMBL/GenBank/DDBJ whole genome shotgun (WGS) entry which is preliminary data.</text>
</comment>
<feature type="compositionally biased region" description="Acidic residues" evidence="2">
    <location>
        <begin position="296"/>
        <end position="308"/>
    </location>
</feature>
<dbReference type="InterPro" id="IPR000571">
    <property type="entry name" value="Znf_CCCH"/>
</dbReference>
<feature type="region of interest" description="Disordered" evidence="2">
    <location>
        <begin position="464"/>
        <end position="573"/>
    </location>
</feature>
<feature type="compositionally biased region" description="Basic and acidic residues" evidence="2">
    <location>
        <begin position="464"/>
        <end position="485"/>
    </location>
</feature>
<feature type="region of interest" description="Disordered" evidence="2">
    <location>
        <begin position="115"/>
        <end position="451"/>
    </location>
</feature>
<dbReference type="OrthoDB" id="1922977at2759"/>
<accession>A0A9Q0BFB8</accession>
<sequence length="735" mass="79781">MDEGEVSESDDIYGSEDQAGEVNGNAQTADGMATAADRGSYSPHLSPRELEQTEPPIDEPVSSLPDNKAPTIPELRSRVRAAILQLQALNVEPHHYLDEGIEPKMLEDLFRELPASKPSVPTESAAESRKDRIARLLAAKGSTKSANVSSDETSKTAPAAPSPSTVSETTPAVTTTPSPAAQAQAAKSELLRQKMEALKRRRETQARAPGAAATDENGTTAVAPSPKLPAHAAATISESLPSRNNRAVSTLMQRPQAVVPSAKRPVASDFDNEPDAPAKRLFGQHRPAQPLLINVSDDDDEEAMDLDSPEMRPASIDRPSSPFKIPALRSLHQPPGSHTGSPAGTPPATTPGVQSYQDKMKEIEAMKRSIAEREALRKVKQSRPASPAGATIGSPQRASSLPHSENGSSPTTPPVQLQQRSQPLPKASSFNENNRLRQSRSQSRMASDRILEKEMRLKALESQMKRLQKELEQEREEEERLRSEQPDALDAEGQPDADHRPQSPPMLPDGSDLLPEQEGQPMVASSSVESSSDEDEESSDESDEEEVQGVSVKSPVTNPISSGAPLSVPTSPSEVIISEKSADAKAQQPPAQQRSYMPYESPLKQFRAYRLHPSFAKSVAGGLRSLTYSNNIDVNKELCPDDLAGQACPRGDACQFQHLDSMQTPDDQILVQLGDARHFEGQERRDYIKGLCAVLGDLKTRQIKDFDATAQSIIDFRAKFRKDPYRILPLGDVSI</sequence>
<keyword evidence="1" id="KW-0863">Zinc-finger</keyword>
<keyword evidence="1" id="KW-0862">Zinc</keyword>
<dbReference type="AlphaFoldDB" id="A0A9Q0BFB8"/>
<dbReference type="EMBL" id="JAGIXG020000012">
    <property type="protein sequence ID" value="KAI6782525.1"/>
    <property type="molecule type" value="Genomic_DNA"/>
</dbReference>
<feature type="compositionally biased region" description="Basic and acidic residues" evidence="2">
    <location>
        <begin position="358"/>
        <end position="377"/>
    </location>
</feature>
<evidence type="ECO:0000313" key="4">
    <source>
        <dbReference type="EMBL" id="KAI6782525.1"/>
    </source>
</evidence>
<feature type="compositionally biased region" description="Acidic residues" evidence="2">
    <location>
        <begin position="1"/>
        <end position="14"/>
    </location>
</feature>
<organism evidence="4 5">
    <name type="scientific">Emericellopsis cladophorae</name>
    <dbReference type="NCBI Taxonomy" id="2686198"/>
    <lineage>
        <taxon>Eukaryota</taxon>
        <taxon>Fungi</taxon>
        <taxon>Dikarya</taxon>
        <taxon>Ascomycota</taxon>
        <taxon>Pezizomycotina</taxon>
        <taxon>Sordariomycetes</taxon>
        <taxon>Hypocreomycetidae</taxon>
        <taxon>Hypocreales</taxon>
        <taxon>Bionectriaceae</taxon>
        <taxon>Emericellopsis</taxon>
    </lineage>
</organism>
<keyword evidence="5" id="KW-1185">Reference proteome</keyword>
<keyword evidence="1" id="KW-0479">Metal-binding</keyword>
<reference evidence="4" key="2">
    <citation type="submission" date="2022-07" db="EMBL/GenBank/DDBJ databases">
        <authorList>
            <person name="Goncalves M.F.M."/>
            <person name="Hilario S."/>
            <person name="Van De Peer Y."/>
            <person name="Esteves A.C."/>
            <person name="Alves A."/>
        </authorList>
    </citation>
    <scope>NUCLEOTIDE SEQUENCE</scope>
    <source>
        <strain evidence="4">MUM 19.33</strain>
    </source>
</reference>